<keyword evidence="1" id="KW-0812">Transmembrane</keyword>
<accession>A0A8H7C214</accession>
<sequence length="139" mass="15665">MSTPALQSFRVSRPEPTSRLYRLLIILFTLTALLGAYFAYRPVNKTQSNKWWIFDARRSAMPHSLPTEHASSCDNSVEDKINDLAKTFGIPPRELASAIASLRVVDDGFEDFGSAWALILVSYPNFGWRRLCSYSMGCP</sequence>
<dbReference type="AlphaFoldDB" id="A0A8H7C214"/>
<protein>
    <submittedName>
        <fullName evidence="2">Uncharacterized protein</fullName>
    </submittedName>
</protein>
<comment type="caution">
    <text evidence="2">The sequence shown here is derived from an EMBL/GenBank/DDBJ whole genome shotgun (WGS) entry which is preliminary data.</text>
</comment>
<organism evidence="2 3">
    <name type="scientific">Agaricus bisporus var. burnettii</name>
    <dbReference type="NCBI Taxonomy" id="192524"/>
    <lineage>
        <taxon>Eukaryota</taxon>
        <taxon>Fungi</taxon>
        <taxon>Dikarya</taxon>
        <taxon>Basidiomycota</taxon>
        <taxon>Agaricomycotina</taxon>
        <taxon>Agaricomycetes</taxon>
        <taxon>Agaricomycetidae</taxon>
        <taxon>Agaricales</taxon>
        <taxon>Agaricineae</taxon>
        <taxon>Agaricaceae</taxon>
        <taxon>Agaricus</taxon>
    </lineage>
</organism>
<proteinExistence type="predicted"/>
<evidence type="ECO:0000313" key="3">
    <source>
        <dbReference type="Proteomes" id="UP000629468"/>
    </source>
</evidence>
<evidence type="ECO:0000313" key="2">
    <source>
        <dbReference type="EMBL" id="KAF7760891.1"/>
    </source>
</evidence>
<reference evidence="2 3" key="1">
    <citation type="journal article" name="Sci. Rep.">
        <title>Telomere-to-telomere assembled and centromere annotated genomes of the two main subspecies of the button mushroom Agaricus bisporus reveal especially polymorphic chromosome ends.</title>
        <authorList>
            <person name="Sonnenberg A.S.M."/>
            <person name="Sedaghat-Telgerd N."/>
            <person name="Lavrijssen B."/>
            <person name="Ohm R.A."/>
            <person name="Hendrickx P.M."/>
            <person name="Scholtmeijer K."/>
            <person name="Baars J.J.P."/>
            <person name="van Peer A."/>
        </authorList>
    </citation>
    <scope>NUCLEOTIDE SEQUENCE [LARGE SCALE GENOMIC DNA]</scope>
    <source>
        <strain evidence="2 3">H119_p4</strain>
    </source>
</reference>
<keyword evidence="1" id="KW-1133">Transmembrane helix</keyword>
<feature type="transmembrane region" description="Helical" evidence="1">
    <location>
        <begin position="20"/>
        <end position="40"/>
    </location>
</feature>
<dbReference type="Proteomes" id="UP000629468">
    <property type="component" value="Unassembled WGS sequence"/>
</dbReference>
<keyword evidence="1" id="KW-0472">Membrane</keyword>
<gene>
    <name evidence="2" type="ORF">Agabi119p4_10300</name>
</gene>
<name>A0A8H7C214_AGABI</name>
<dbReference type="EMBL" id="JABXXO010000014">
    <property type="protein sequence ID" value="KAF7760891.1"/>
    <property type="molecule type" value="Genomic_DNA"/>
</dbReference>
<evidence type="ECO:0000256" key="1">
    <source>
        <dbReference type="SAM" id="Phobius"/>
    </source>
</evidence>